<dbReference type="OrthoDB" id="2306755at2"/>
<accession>A0A0R2ARP9</accession>
<evidence type="ECO:0000313" key="1">
    <source>
        <dbReference type="EMBL" id="KRM69226.1"/>
    </source>
</evidence>
<dbReference type="PATRIC" id="fig|1423781.4.peg.288"/>
<dbReference type="EMBL" id="AYYQ01000006">
    <property type="protein sequence ID" value="KRM69226.1"/>
    <property type="molecule type" value="Genomic_DNA"/>
</dbReference>
<dbReference type="RefSeq" id="WP_056965773.1">
    <property type="nucleotide sequence ID" value="NZ_AYYQ01000006.1"/>
</dbReference>
<name>A0A0R2ARP9_9LACO</name>
<reference evidence="1 2" key="1">
    <citation type="journal article" date="2015" name="Genome Announc.">
        <title>Expanding the biotechnology potential of lactobacilli through comparative genomics of 213 strains and associated genera.</title>
        <authorList>
            <person name="Sun Z."/>
            <person name="Harris H.M."/>
            <person name="McCann A."/>
            <person name="Guo C."/>
            <person name="Argimon S."/>
            <person name="Zhang W."/>
            <person name="Yang X."/>
            <person name="Jeffery I.B."/>
            <person name="Cooney J.C."/>
            <person name="Kagawa T.F."/>
            <person name="Liu W."/>
            <person name="Song Y."/>
            <person name="Salvetti E."/>
            <person name="Wrobel A."/>
            <person name="Rasinkangas P."/>
            <person name="Parkhill J."/>
            <person name="Rea M.C."/>
            <person name="O'Sullivan O."/>
            <person name="Ritari J."/>
            <person name="Douillard F.P."/>
            <person name="Paul Ross R."/>
            <person name="Yang R."/>
            <person name="Briner A.E."/>
            <person name="Felis G.E."/>
            <person name="de Vos W.M."/>
            <person name="Barrangou R."/>
            <person name="Klaenhammer T.R."/>
            <person name="Caufield P.W."/>
            <person name="Cui Y."/>
            <person name="Zhang H."/>
            <person name="O'Toole P.W."/>
        </authorList>
    </citation>
    <scope>NUCLEOTIDE SEQUENCE [LARGE SCALE GENOMIC DNA]</scope>
    <source>
        <strain evidence="1 2">DSM 23829</strain>
    </source>
</reference>
<keyword evidence="2" id="KW-1185">Reference proteome</keyword>
<evidence type="ECO:0000313" key="2">
    <source>
        <dbReference type="Proteomes" id="UP000052012"/>
    </source>
</evidence>
<sequence>MIVDITGEIINKLYKIAPNSNFYRDNVKGGFKQPAFLVNLVSMSLQKQFFKNQDRTYYYQVIYMPEDEDNPSTELLAMNDLIMDNFDVLDGFALIKDLNIQTKDNLLYIDFDVPVRADYVDKNAKQGSLKYQGGLKEDGQ</sequence>
<dbReference type="STRING" id="1423781.FD06_GL000285"/>
<proteinExistence type="predicted"/>
<organism evidence="1 2">
    <name type="scientific">Apilactobacillus ozensis DSM 23829 = JCM 17196</name>
    <dbReference type="NCBI Taxonomy" id="1423781"/>
    <lineage>
        <taxon>Bacteria</taxon>
        <taxon>Bacillati</taxon>
        <taxon>Bacillota</taxon>
        <taxon>Bacilli</taxon>
        <taxon>Lactobacillales</taxon>
        <taxon>Lactobacillaceae</taxon>
        <taxon>Apilactobacillus</taxon>
    </lineage>
</organism>
<gene>
    <name evidence="1" type="ORF">FD06_GL000285</name>
</gene>
<dbReference type="AlphaFoldDB" id="A0A0R2ARP9"/>
<protein>
    <recommendedName>
        <fullName evidence="3">Phage protein</fullName>
    </recommendedName>
</protein>
<comment type="caution">
    <text evidence="1">The sequence shown here is derived from an EMBL/GenBank/DDBJ whole genome shotgun (WGS) entry which is preliminary data.</text>
</comment>
<evidence type="ECO:0008006" key="3">
    <source>
        <dbReference type="Google" id="ProtNLM"/>
    </source>
</evidence>
<dbReference type="Pfam" id="PF20765">
    <property type="entry name" value="Phage_tail_terminator_8"/>
    <property type="match status" value="1"/>
</dbReference>
<dbReference type="InterPro" id="IPR049254">
    <property type="entry name" value="Phage_tail_terminator"/>
</dbReference>
<dbReference type="Proteomes" id="UP000052012">
    <property type="component" value="Unassembled WGS sequence"/>
</dbReference>